<protein>
    <submittedName>
        <fullName evidence="4">NUDIX domain-containing protein</fullName>
    </submittedName>
</protein>
<dbReference type="InterPro" id="IPR015797">
    <property type="entry name" value="NUDIX_hydrolase-like_dom_sf"/>
</dbReference>
<dbReference type="PANTHER" id="PTHR43046:SF14">
    <property type="entry name" value="MUTT_NUDIX FAMILY PROTEIN"/>
    <property type="match status" value="1"/>
</dbReference>
<evidence type="ECO:0000256" key="2">
    <source>
        <dbReference type="ARBA" id="ARBA00022801"/>
    </source>
</evidence>
<accession>A0ABY7R0G1</accession>
<proteinExistence type="predicted"/>
<evidence type="ECO:0000313" key="5">
    <source>
        <dbReference type="Proteomes" id="UP001212097"/>
    </source>
</evidence>
<name>A0ABY7R0G1_9ACTN</name>
<keyword evidence="2" id="KW-0378">Hydrolase</keyword>
<dbReference type="RefSeq" id="WP_271418626.1">
    <property type="nucleotide sequence ID" value="NZ_CP115668.1"/>
</dbReference>
<keyword evidence="5" id="KW-1185">Reference proteome</keyword>
<dbReference type="PROSITE" id="PS51462">
    <property type="entry name" value="NUDIX"/>
    <property type="match status" value="1"/>
</dbReference>
<dbReference type="Pfam" id="PF00293">
    <property type="entry name" value="NUDIX"/>
    <property type="match status" value="1"/>
</dbReference>
<evidence type="ECO:0000259" key="3">
    <source>
        <dbReference type="PROSITE" id="PS51462"/>
    </source>
</evidence>
<dbReference type="SUPFAM" id="SSF55811">
    <property type="entry name" value="Nudix"/>
    <property type="match status" value="1"/>
</dbReference>
<dbReference type="Proteomes" id="UP001212097">
    <property type="component" value="Chromosome"/>
</dbReference>
<dbReference type="CDD" id="cd04688">
    <property type="entry name" value="NUDIX_Hydrolase"/>
    <property type="match status" value="1"/>
</dbReference>
<comment type="cofactor">
    <cofactor evidence="1">
        <name>Mg(2+)</name>
        <dbReference type="ChEBI" id="CHEBI:18420"/>
    </cofactor>
</comment>
<dbReference type="InterPro" id="IPR020084">
    <property type="entry name" value="NUDIX_hydrolase_CS"/>
</dbReference>
<dbReference type="EMBL" id="CP115668">
    <property type="protein sequence ID" value="WCC80445.1"/>
    <property type="molecule type" value="Genomic_DNA"/>
</dbReference>
<dbReference type="PANTHER" id="PTHR43046">
    <property type="entry name" value="GDP-MANNOSE MANNOSYL HYDROLASE"/>
    <property type="match status" value="1"/>
</dbReference>
<dbReference type="PROSITE" id="PS00893">
    <property type="entry name" value="NUDIX_BOX"/>
    <property type="match status" value="1"/>
</dbReference>
<evidence type="ECO:0000313" key="4">
    <source>
        <dbReference type="EMBL" id="WCC80445.1"/>
    </source>
</evidence>
<gene>
    <name evidence="4" type="ORF">O6R08_02670</name>
</gene>
<sequence length="130" mass="14656">MPQQTIRIRVVGLLTHNEKVFVQRKVGDDAWALPGGGLEFGETLIDGLKREFDEEFGLLIIVGERLHVLENFFTHKGVGHHSIEFYYRVTPADPADLDTLGSHEADLECSWLSYHDTSTLRPKGILQALN</sequence>
<feature type="domain" description="Nudix hydrolase" evidence="3">
    <location>
        <begin position="5"/>
        <end position="130"/>
    </location>
</feature>
<reference evidence="4 5" key="1">
    <citation type="submission" date="2023-06" db="EMBL/GenBank/DDBJ databases">
        <title>The Gram-positive Non-spore-bearing Anaerobic Bacilli of Human Feces.</title>
        <authorList>
            <person name="Eggerth A.H."/>
        </authorList>
    </citation>
    <scope>NUCLEOTIDE SEQUENCE [LARGE SCALE GENOMIC DNA]</scope>
    <source>
        <strain evidence="4 5">CBA3108</strain>
    </source>
</reference>
<evidence type="ECO:0000256" key="1">
    <source>
        <dbReference type="ARBA" id="ARBA00001946"/>
    </source>
</evidence>
<dbReference type="InterPro" id="IPR000086">
    <property type="entry name" value="NUDIX_hydrolase_dom"/>
</dbReference>
<dbReference type="Gene3D" id="3.90.79.10">
    <property type="entry name" value="Nucleoside Triphosphate Pyrophosphohydrolase"/>
    <property type="match status" value="1"/>
</dbReference>
<organism evidence="4 5">
    <name type="scientific">Cutibacterium equinum</name>
    <dbReference type="NCBI Taxonomy" id="3016342"/>
    <lineage>
        <taxon>Bacteria</taxon>
        <taxon>Bacillati</taxon>
        <taxon>Actinomycetota</taxon>
        <taxon>Actinomycetes</taxon>
        <taxon>Propionibacteriales</taxon>
        <taxon>Propionibacteriaceae</taxon>
        <taxon>Cutibacterium</taxon>
    </lineage>
</organism>